<evidence type="ECO:0000313" key="1">
    <source>
        <dbReference type="EMBL" id="KAK2549569.1"/>
    </source>
</evidence>
<keyword evidence="2" id="KW-1185">Reference proteome</keyword>
<organism evidence="1 2">
    <name type="scientific">Acropora cervicornis</name>
    <name type="common">Staghorn coral</name>
    <dbReference type="NCBI Taxonomy" id="6130"/>
    <lineage>
        <taxon>Eukaryota</taxon>
        <taxon>Metazoa</taxon>
        <taxon>Cnidaria</taxon>
        <taxon>Anthozoa</taxon>
        <taxon>Hexacorallia</taxon>
        <taxon>Scleractinia</taxon>
        <taxon>Astrocoeniina</taxon>
        <taxon>Acroporidae</taxon>
        <taxon>Acropora</taxon>
    </lineage>
</organism>
<dbReference type="EMBL" id="JARQWQ010000124">
    <property type="protein sequence ID" value="KAK2549569.1"/>
    <property type="molecule type" value="Genomic_DNA"/>
</dbReference>
<reference evidence="1" key="2">
    <citation type="journal article" date="2023" name="Science">
        <title>Genomic signatures of disease resistance in endangered staghorn corals.</title>
        <authorList>
            <person name="Vollmer S.V."/>
            <person name="Selwyn J.D."/>
            <person name="Despard B.A."/>
            <person name="Roesel C.L."/>
        </authorList>
    </citation>
    <scope>NUCLEOTIDE SEQUENCE</scope>
    <source>
        <strain evidence="1">K2</strain>
    </source>
</reference>
<accession>A0AAD9PUZ2</accession>
<proteinExistence type="predicted"/>
<evidence type="ECO:0008006" key="3">
    <source>
        <dbReference type="Google" id="ProtNLM"/>
    </source>
</evidence>
<dbReference type="AlphaFoldDB" id="A0AAD9PUZ2"/>
<dbReference type="Proteomes" id="UP001249851">
    <property type="component" value="Unassembled WGS sequence"/>
</dbReference>
<dbReference type="PANTHER" id="PTHR33332">
    <property type="entry name" value="REVERSE TRANSCRIPTASE DOMAIN-CONTAINING PROTEIN"/>
    <property type="match status" value="1"/>
</dbReference>
<comment type="caution">
    <text evidence="1">The sequence shown here is derived from an EMBL/GenBank/DDBJ whole genome shotgun (WGS) entry which is preliminary data.</text>
</comment>
<gene>
    <name evidence="1" type="ORF">P5673_029956</name>
</gene>
<evidence type="ECO:0000313" key="2">
    <source>
        <dbReference type="Proteomes" id="UP001249851"/>
    </source>
</evidence>
<reference evidence="1" key="1">
    <citation type="journal article" date="2023" name="G3 (Bethesda)">
        <title>Whole genome assembly and annotation of the endangered Caribbean coral Acropora cervicornis.</title>
        <authorList>
            <person name="Selwyn J.D."/>
            <person name="Vollmer S.V."/>
        </authorList>
    </citation>
    <scope>NUCLEOTIDE SEQUENCE</scope>
    <source>
        <strain evidence="1">K2</strain>
    </source>
</reference>
<sequence length="181" mass="20506">MSGFLKGHPCATALIKLTDDWRCALDEKKEMGVIAIDLSKAFDCICHNLLLAKVKAYGVQETALQLLRSYLHGPKQRVIWNNKCSSWSTVNEDKTQAMILGNSSYRYDLEFAGTPIDINNHLKILGICLDSNLSFREHISIMLKKVYSKIGALRRLKRLVPANIMLLLYHILNTATLCLWV</sequence>
<name>A0AAD9PUZ2_ACRCE</name>
<protein>
    <recommendedName>
        <fullName evidence="3">Reverse transcriptase domain-containing protein</fullName>
    </recommendedName>
</protein>